<dbReference type="CTD" id="36384465"/>
<dbReference type="RefSeq" id="XP_024498868.1">
    <property type="nucleotide sequence ID" value="XM_024648552.1"/>
</dbReference>
<accession>A0A090KWP1</accession>
<gene>
    <name evidence="1 3 4" type="ORF">SRAE_X000140300</name>
</gene>
<dbReference type="WormBase" id="SRAE_X000140300">
    <property type="protein sequence ID" value="SRP07183"/>
    <property type="gene ID" value="WBGene00266971"/>
</dbReference>
<keyword evidence="2" id="KW-1185">Reference proteome</keyword>
<dbReference type="EMBL" id="LN609396">
    <property type="protein sequence ID" value="CEF59657.1"/>
    <property type="molecule type" value="Genomic_DNA"/>
</dbReference>
<evidence type="ECO:0000313" key="3">
    <source>
        <dbReference type="WBParaSite" id="SRAE_X000140300.1"/>
    </source>
</evidence>
<dbReference type="Proteomes" id="UP000035682">
    <property type="component" value="Unplaced"/>
</dbReference>
<reference evidence="3" key="3">
    <citation type="submission" date="2020-12" db="UniProtKB">
        <authorList>
            <consortium name="WormBaseParasite"/>
        </authorList>
    </citation>
    <scope>IDENTIFICATION</scope>
</reference>
<dbReference type="AlphaFoldDB" id="A0A090KWP1"/>
<evidence type="ECO:0000313" key="4">
    <source>
        <dbReference type="WormBase" id="SRAE_X000140300"/>
    </source>
</evidence>
<organism evidence="1">
    <name type="scientific">Strongyloides ratti</name>
    <name type="common">Parasitic roundworm</name>
    <dbReference type="NCBI Taxonomy" id="34506"/>
    <lineage>
        <taxon>Eukaryota</taxon>
        <taxon>Metazoa</taxon>
        <taxon>Ecdysozoa</taxon>
        <taxon>Nematoda</taxon>
        <taxon>Chromadorea</taxon>
        <taxon>Rhabditida</taxon>
        <taxon>Tylenchina</taxon>
        <taxon>Panagrolaimomorpha</taxon>
        <taxon>Strongyloidoidea</taxon>
        <taxon>Strongyloididae</taxon>
        <taxon>Strongyloides</taxon>
    </lineage>
</organism>
<reference evidence="1" key="2">
    <citation type="submission" date="2014-09" db="EMBL/GenBank/DDBJ databases">
        <authorList>
            <person name="Aslett A.Martin."/>
        </authorList>
    </citation>
    <scope>NUCLEOTIDE SEQUENCE</scope>
    <source>
        <strain evidence="1">ED321 Heterogonic</strain>
    </source>
</reference>
<protein>
    <submittedName>
        <fullName evidence="3">Variable large protein</fullName>
    </submittedName>
</protein>
<name>A0A090KWP1_STRRB</name>
<evidence type="ECO:0000313" key="1">
    <source>
        <dbReference type="EMBL" id="CEF59657.1"/>
    </source>
</evidence>
<reference evidence="2" key="1">
    <citation type="submission" date="2014-09" db="EMBL/GenBank/DDBJ databases">
        <authorList>
            <person name="Martin A.A."/>
        </authorList>
    </citation>
    <scope>NUCLEOTIDE SEQUENCE</scope>
    <source>
        <strain evidence="2">ED321</strain>
    </source>
</reference>
<evidence type="ECO:0000313" key="2">
    <source>
        <dbReference type="Proteomes" id="UP000035682"/>
    </source>
</evidence>
<proteinExistence type="predicted"/>
<dbReference type="WBParaSite" id="SRAE_X000140300.1">
    <property type="protein sequence ID" value="SRAE_X000140300.1"/>
    <property type="gene ID" value="WBGene00266971"/>
</dbReference>
<dbReference type="GeneID" id="36384465"/>
<sequence>MGAYMDFLKIIAKLGLKELAKVGKSGNGTGKLEFLGDFANLLKNEPKKIKDTIENLKAKAPSAPTIKDILKKIDGTKKVVKKEISTKTNEITKKPKSSILVFLMKKLFGLMLLG</sequence>